<proteinExistence type="predicted"/>
<accession>A0ABS6QZR6</accession>
<protein>
    <submittedName>
        <fullName evidence="2">Replication initiator protein A</fullName>
    </submittedName>
</protein>
<feature type="region of interest" description="Disordered" evidence="1">
    <location>
        <begin position="1"/>
        <end position="62"/>
    </location>
</feature>
<comment type="caution">
    <text evidence="2">The sequence shown here is derived from an EMBL/GenBank/DDBJ whole genome shotgun (WGS) entry which is preliminary data.</text>
</comment>
<feature type="region of interest" description="Disordered" evidence="1">
    <location>
        <begin position="325"/>
        <end position="355"/>
    </location>
</feature>
<sequence>MRPDKSPGVAPNRNAQKIADMQQRAAQADLLGPDEQPQVEPAPAPAPAETDPGSTPAKASRRKKAIGAVQGDFFTPLLYDVGARDSRGVMDVAVFRLSKKDKRANSVIRYELPDGFVEVSSGPHGMASVWDYDIVLMAVSHLTEAMNRYRDGKGEKPSQTFLPHIGDVLKFCRKDNGGNQKDAVAGALQRLMTTFVGIERTNMLRGQLRTVTEGENLVGPSKVISNAKTGKIEYVEIKLADWMYNEITQGTKPDVLTVHPDYFLRESGVGRFVYRLARKAAGKDSAVWGFKTIYDRSGSNGTLKEFNRLLRELIADDDLPEYSLAEEPGKDGPMLRMVHRSQGDKWKEAPASDGD</sequence>
<evidence type="ECO:0000313" key="3">
    <source>
        <dbReference type="Proteomes" id="UP001049200"/>
    </source>
</evidence>
<feature type="compositionally biased region" description="Basic and acidic residues" evidence="1">
    <location>
        <begin position="341"/>
        <end position="355"/>
    </location>
</feature>
<evidence type="ECO:0000256" key="1">
    <source>
        <dbReference type="SAM" id="MobiDB-lite"/>
    </source>
</evidence>
<keyword evidence="3" id="KW-1185">Reference proteome</keyword>
<evidence type="ECO:0000313" key="2">
    <source>
        <dbReference type="EMBL" id="MBV4524398.1"/>
    </source>
</evidence>
<dbReference type="EMBL" id="JAHSTU010000014">
    <property type="protein sequence ID" value="MBV4524398.1"/>
    <property type="molecule type" value="Genomic_DNA"/>
</dbReference>
<dbReference type="InterPro" id="IPR018777">
    <property type="entry name" value="Replication_initiator_prot_A"/>
</dbReference>
<dbReference type="Proteomes" id="UP001049200">
    <property type="component" value="Unassembled WGS sequence"/>
</dbReference>
<gene>
    <name evidence="2" type="ORF">KVG88_30450</name>
</gene>
<name>A0ABS6QZR6_9PSED</name>
<reference evidence="2" key="1">
    <citation type="submission" date="2021-06" db="EMBL/GenBank/DDBJ databases">
        <title>Updating the genus Pseudomonas: Description of 43 new species and partition of the Pseudomonas putida group.</title>
        <authorList>
            <person name="Girard L."/>
            <person name="Lood C."/>
            <person name="Vandamme P."/>
            <person name="Rokni-Zadeh H."/>
            <person name="Van Noort V."/>
            <person name="Hofte M."/>
            <person name="Lavigne R."/>
            <person name="De Mot R."/>
        </authorList>
    </citation>
    <scope>NUCLEOTIDE SEQUENCE</scope>
    <source>
        <strain evidence="2">SWRI74</strain>
    </source>
</reference>
<dbReference type="RefSeq" id="WP_217873597.1">
    <property type="nucleotide sequence ID" value="NZ_JAHSTU010000014.1"/>
</dbReference>
<organism evidence="2 3">
    <name type="scientific">Pseudomonas azerbaijanoccidentalis</name>
    <dbReference type="NCBI Taxonomy" id="2842347"/>
    <lineage>
        <taxon>Bacteria</taxon>
        <taxon>Pseudomonadati</taxon>
        <taxon>Pseudomonadota</taxon>
        <taxon>Gammaproteobacteria</taxon>
        <taxon>Pseudomonadales</taxon>
        <taxon>Pseudomonadaceae</taxon>
        <taxon>Pseudomonas</taxon>
    </lineage>
</organism>
<dbReference type="Pfam" id="PF10134">
    <property type="entry name" value="RPA"/>
    <property type="match status" value="1"/>
</dbReference>